<dbReference type="PANTHER" id="PTHR44916">
    <property type="entry name" value="CHAPERONE DNAJ-DOMAIN SUPERFAMILY PROTEIN-RELATED"/>
    <property type="match status" value="1"/>
</dbReference>
<dbReference type="PROSITE" id="PS50076">
    <property type="entry name" value="DNAJ_2"/>
    <property type="match status" value="1"/>
</dbReference>
<feature type="region of interest" description="Disordered" evidence="1">
    <location>
        <begin position="1"/>
        <end position="26"/>
    </location>
</feature>
<dbReference type="InterPro" id="IPR042977">
    <property type="entry name" value="AtJ6-like"/>
</dbReference>
<dbReference type="Proteomes" id="UP000007305">
    <property type="component" value="Chromosome 2"/>
</dbReference>
<reference evidence="4" key="3">
    <citation type="submission" date="2021-05" db="UniProtKB">
        <authorList>
            <consortium name="EnsemblPlants"/>
        </authorList>
    </citation>
    <scope>IDENTIFICATION</scope>
    <source>
        <strain evidence="4">cv. B73</strain>
    </source>
</reference>
<name>A0A804MV23_MAIZE</name>
<feature type="domain" description="J" evidence="2">
    <location>
        <begin position="128"/>
        <end position="201"/>
    </location>
</feature>
<accession>A0A804MV23</accession>
<dbReference type="GO" id="GO:0005783">
    <property type="term" value="C:endoplasmic reticulum"/>
    <property type="evidence" value="ECO:0007669"/>
    <property type="project" value="UniProtKB-ARBA"/>
</dbReference>
<dbReference type="CDD" id="cd06257">
    <property type="entry name" value="DnaJ"/>
    <property type="match status" value="1"/>
</dbReference>
<feature type="compositionally biased region" description="Basic and acidic residues" evidence="1">
    <location>
        <begin position="1"/>
        <end position="10"/>
    </location>
</feature>
<dbReference type="Gramene" id="Zm00001eb113670_T001">
    <property type="protein sequence ID" value="Zm00001eb113670_P001"/>
    <property type="gene ID" value="Zm00001eb113670"/>
</dbReference>
<dbReference type="PRINTS" id="PR00625">
    <property type="entry name" value="JDOMAIN"/>
</dbReference>
<dbReference type="SUPFAM" id="SSF46565">
    <property type="entry name" value="Chaperone J-domain"/>
    <property type="match status" value="1"/>
</dbReference>
<dbReference type="InterPro" id="IPR017887">
    <property type="entry name" value="TF_TCP_subgr"/>
</dbReference>
<dbReference type="SMART" id="SM00271">
    <property type="entry name" value="DnaJ"/>
    <property type="match status" value="1"/>
</dbReference>
<dbReference type="Pfam" id="PF03634">
    <property type="entry name" value="TCP"/>
    <property type="match status" value="1"/>
</dbReference>
<sequence>MQAPAGERELPSNGSPPVVDDTGVQGLRDRRMRLSVGVAREFLALQDRLGFDKASKTLNWLLAQSKPPIDCLVDAADQVAVVTGGRPTLVKGRELGSNSSTCCLTDSRAGVLLPILLAGRGVDEMQRRNAKILGVGKTTSQQEIKKAYHKLALRLHPDKNPGDEALVGEAANNLQEYFRTMYKKVTEADIEEFEAKYRGHFIEQLGHTNSENSRVSPKVDDTVERATAVAAEEGRVQGLCSATREVLSHGRQQERALVSREPWENSARVFEGGRAHHGEAAGGHGKGWSSERRLEVRAPWQACCRGASSCSREGRPWEMGRAPGQGGEGAEAGTRVGQRAGRGDKRHG</sequence>
<dbReference type="EnsemblPlants" id="Zm00001eb113670_T001">
    <property type="protein sequence ID" value="Zm00001eb113670_P001"/>
    <property type="gene ID" value="Zm00001eb113670"/>
</dbReference>
<dbReference type="AlphaFoldDB" id="A0A804MV23"/>
<evidence type="ECO:0000259" key="2">
    <source>
        <dbReference type="PROSITE" id="PS50076"/>
    </source>
</evidence>
<evidence type="ECO:0000259" key="3">
    <source>
        <dbReference type="PROSITE" id="PS51369"/>
    </source>
</evidence>
<protein>
    <recommendedName>
        <fullName evidence="6">Chaperone protein dnaJ 6</fullName>
    </recommendedName>
</protein>
<proteinExistence type="predicted"/>
<evidence type="ECO:0000313" key="5">
    <source>
        <dbReference type="Proteomes" id="UP000007305"/>
    </source>
</evidence>
<evidence type="ECO:0000256" key="1">
    <source>
        <dbReference type="SAM" id="MobiDB-lite"/>
    </source>
</evidence>
<dbReference type="InterPro" id="IPR001623">
    <property type="entry name" value="DnaJ_domain"/>
</dbReference>
<dbReference type="InParanoid" id="A0A804MV23"/>
<reference evidence="4" key="2">
    <citation type="submission" date="2019-07" db="EMBL/GenBank/DDBJ databases">
        <authorList>
            <person name="Seetharam A."/>
            <person name="Woodhouse M."/>
            <person name="Cannon E."/>
        </authorList>
    </citation>
    <scope>NUCLEOTIDE SEQUENCE [LARGE SCALE GENOMIC DNA]</scope>
    <source>
        <strain evidence="4">cv. B73</strain>
    </source>
</reference>
<organism evidence="4 5">
    <name type="scientific">Zea mays</name>
    <name type="common">Maize</name>
    <dbReference type="NCBI Taxonomy" id="4577"/>
    <lineage>
        <taxon>Eukaryota</taxon>
        <taxon>Viridiplantae</taxon>
        <taxon>Streptophyta</taxon>
        <taxon>Embryophyta</taxon>
        <taxon>Tracheophyta</taxon>
        <taxon>Spermatophyta</taxon>
        <taxon>Magnoliopsida</taxon>
        <taxon>Liliopsida</taxon>
        <taxon>Poales</taxon>
        <taxon>Poaceae</taxon>
        <taxon>PACMAD clade</taxon>
        <taxon>Panicoideae</taxon>
        <taxon>Andropogonodae</taxon>
        <taxon>Andropogoneae</taxon>
        <taxon>Tripsacinae</taxon>
        <taxon>Zea</taxon>
    </lineage>
</organism>
<feature type="region of interest" description="Disordered" evidence="1">
    <location>
        <begin position="309"/>
        <end position="348"/>
    </location>
</feature>
<reference evidence="5" key="1">
    <citation type="submission" date="2015-12" db="EMBL/GenBank/DDBJ databases">
        <title>Update maize B73 reference genome by single molecule sequencing technologies.</title>
        <authorList>
            <consortium name="Maize Genome Sequencing Project"/>
            <person name="Ware D."/>
        </authorList>
    </citation>
    <scope>NUCLEOTIDE SEQUENCE [LARGE SCALE GENOMIC DNA]</scope>
    <source>
        <strain evidence="5">cv. B73</strain>
    </source>
</reference>
<dbReference type="Pfam" id="PF00226">
    <property type="entry name" value="DnaJ"/>
    <property type="match status" value="1"/>
</dbReference>
<feature type="domain" description="TCP" evidence="3">
    <location>
        <begin position="17"/>
        <end position="72"/>
    </location>
</feature>
<evidence type="ECO:0000313" key="4">
    <source>
        <dbReference type="EnsemblPlants" id="Zm00001eb113670_P001"/>
    </source>
</evidence>
<evidence type="ECO:0008006" key="6">
    <source>
        <dbReference type="Google" id="ProtNLM"/>
    </source>
</evidence>
<dbReference type="PROSITE" id="PS51369">
    <property type="entry name" value="TCP"/>
    <property type="match status" value="1"/>
</dbReference>
<keyword evidence="5" id="KW-1185">Reference proteome</keyword>
<dbReference type="Gene3D" id="1.10.287.110">
    <property type="entry name" value="DnaJ domain"/>
    <property type="match status" value="1"/>
</dbReference>
<dbReference type="PANTHER" id="PTHR44916:SF1">
    <property type="entry name" value="CHAPERONE DNAJ-DOMAIN SUPERFAMILY PROTEIN-RELATED"/>
    <property type="match status" value="1"/>
</dbReference>
<dbReference type="InterPro" id="IPR036869">
    <property type="entry name" value="J_dom_sf"/>
</dbReference>